<organism evidence="1 2">
    <name type="scientific">Laccaria amethystina LaAM-08-1</name>
    <dbReference type="NCBI Taxonomy" id="1095629"/>
    <lineage>
        <taxon>Eukaryota</taxon>
        <taxon>Fungi</taxon>
        <taxon>Dikarya</taxon>
        <taxon>Basidiomycota</taxon>
        <taxon>Agaricomycotina</taxon>
        <taxon>Agaricomycetes</taxon>
        <taxon>Agaricomycetidae</taxon>
        <taxon>Agaricales</taxon>
        <taxon>Agaricineae</taxon>
        <taxon>Hydnangiaceae</taxon>
        <taxon>Laccaria</taxon>
    </lineage>
</organism>
<keyword evidence="2" id="KW-1185">Reference proteome</keyword>
<reference evidence="1 2" key="1">
    <citation type="submission" date="2014-04" db="EMBL/GenBank/DDBJ databases">
        <authorList>
            <consortium name="DOE Joint Genome Institute"/>
            <person name="Kuo A."/>
            <person name="Kohler A."/>
            <person name="Nagy L.G."/>
            <person name="Floudas D."/>
            <person name="Copeland A."/>
            <person name="Barry K.W."/>
            <person name="Cichocki N."/>
            <person name="Veneault-Fourrey C."/>
            <person name="LaButti K."/>
            <person name="Lindquist E.A."/>
            <person name="Lipzen A."/>
            <person name="Lundell T."/>
            <person name="Morin E."/>
            <person name="Murat C."/>
            <person name="Sun H."/>
            <person name="Tunlid A."/>
            <person name="Henrissat B."/>
            <person name="Grigoriev I.V."/>
            <person name="Hibbett D.S."/>
            <person name="Martin F."/>
            <person name="Nordberg H.P."/>
            <person name="Cantor M.N."/>
            <person name="Hua S.X."/>
        </authorList>
    </citation>
    <scope>NUCLEOTIDE SEQUENCE [LARGE SCALE GENOMIC DNA]</scope>
    <source>
        <strain evidence="1 2">LaAM-08-1</strain>
    </source>
</reference>
<gene>
    <name evidence="1" type="ORF">K443DRAFT_133695</name>
</gene>
<accession>A0A0C9XPJ5</accession>
<dbReference type="Proteomes" id="UP000054477">
    <property type="component" value="Unassembled WGS sequence"/>
</dbReference>
<dbReference type="AlphaFoldDB" id="A0A0C9XPJ5"/>
<name>A0A0C9XPJ5_9AGAR</name>
<protein>
    <submittedName>
        <fullName evidence="1">Unplaced genomic scaffold K443scaffold_146, whole genome shotgun sequence</fullName>
    </submittedName>
</protein>
<evidence type="ECO:0000313" key="2">
    <source>
        <dbReference type="Proteomes" id="UP000054477"/>
    </source>
</evidence>
<dbReference type="EMBL" id="KN838681">
    <property type="protein sequence ID" value="KIJ97922.1"/>
    <property type="molecule type" value="Genomic_DNA"/>
</dbReference>
<proteinExistence type="predicted"/>
<sequence length="92" mass="10624">MLPHSFLSTYLHVFTCHGKTSKLGVFFIFLPLRRYACQRVALLTTQPTRYLSPLSHTQVHLSWSSKHMQGFDEINEALRDVCYLMSTGSDFI</sequence>
<dbReference type="OrthoDB" id="10450131at2759"/>
<reference evidence="2" key="2">
    <citation type="submission" date="2015-01" db="EMBL/GenBank/DDBJ databases">
        <title>Evolutionary Origins and Diversification of the Mycorrhizal Mutualists.</title>
        <authorList>
            <consortium name="DOE Joint Genome Institute"/>
            <consortium name="Mycorrhizal Genomics Consortium"/>
            <person name="Kohler A."/>
            <person name="Kuo A."/>
            <person name="Nagy L.G."/>
            <person name="Floudas D."/>
            <person name="Copeland A."/>
            <person name="Barry K.W."/>
            <person name="Cichocki N."/>
            <person name="Veneault-Fourrey C."/>
            <person name="LaButti K."/>
            <person name="Lindquist E.A."/>
            <person name="Lipzen A."/>
            <person name="Lundell T."/>
            <person name="Morin E."/>
            <person name="Murat C."/>
            <person name="Riley R."/>
            <person name="Ohm R."/>
            <person name="Sun H."/>
            <person name="Tunlid A."/>
            <person name="Henrissat B."/>
            <person name="Grigoriev I.V."/>
            <person name="Hibbett D.S."/>
            <person name="Martin F."/>
        </authorList>
    </citation>
    <scope>NUCLEOTIDE SEQUENCE [LARGE SCALE GENOMIC DNA]</scope>
    <source>
        <strain evidence="2">LaAM-08-1</strain>
    </source>
</reference>
<evidence type="ECO:0000313" key="1">
    <source>
        <dbReference type="EMBL" id="KIJ97922.1"/>
    </source>
</evidence>
<dbReference type="HOGENOM" id="CLU_148161_0_0_1"/>